<dbReference type="PROSITE" id="PS51897">
    <property type="entry name" value="ANNEXIN_2"/>
    <property type="match status" value="1"/>
</dbReference>
<gene>
    <name evidence="3" type="ORF">D7X12_06250</name>
</gene>
<evidence type="ECO:0000313" key="4">
    <source>
        <dbReference type="Proteomes" id="UP000273405"/>
    </source>
</evidence>
<dbReference type="GO" id="GO:0005509">
    <property type="term" value="F:calcium ion binding"/>
    <property type="evidence" value="ECO:0007669"/>
    <property type="project" value="InterPro"/>
</dbReference>
<organism evidence="3 4">
    <name type="scientific">Corallococcus sicarius</name>
    <dbReference type="NCBI Taxonomy" id="2316726"/>
    <lineage>
        <taxon>Bacteria</taxon>
        <taxon>Pseudomonadati</taxon>
        <taxon>Myxococcota</taxon>
        <taxon>Myxococcia</taxon>
        <taxon>Myxococcales</taxon>
        <taxon>Cystobacterineae</taxon>
        <taxon>Myxococcaceae</taxon>
        <taxon>Corallococcus</taxon>
    </lineage>
</organism>
<dbReference type="Gene3D" id="1.10.220.10">
    <property type="entry name" value="Annexin"/>
    <property type="match status" value="1"/>
</dbReference>
<feature type="region of interest" description="Disordered" evidence="2">
    <location>
        <begin position="23"/>
        <end position="52"/>
    </location>
</feature>
<accession>A0A3A8NPQ6</accession>
<keyword evidence="4" id="KW-1185">Reference proteome</keyword>
<dbReference type="AlphaFoldDB" id="A0A3A8NPQ6"/>
<evidence type="ECO:0000256" key="2">
    <source>
        <dbReference type="SAM" id="MobiDB-lite"/>
    </source>
</evidence>
<dbReference type="Proteomes" id="UP000273405">
    <property type="component" value="Unassembled WGS sequence"/>
</dbReference>
<feature type="compositionally biased region" description="Low complexity" evidence="2">
    <location>
        <begin position="25"/>
        <end position="47"/>
    </location>
</feature>
<dbReference type="InterPro" id="IPR037104">
    <property type="entry name" value="Annexin_sf"/>
</dbReference>
<sequence length="765" mass="80578">MVKITRSPAPKLSQISKVDVPVTKAPATAVPSRAPSAASSMAAPVAAGKKAPSQQKVEQQVAALPEGATRQALMQVLSGALPASVVATAAEAIAGFSPAQQKELSALLSKAGLSAKASPRADAGAERAFLFKAIASGAKGATLKRLAEQIRGRPPTNQAFSFNPMSVMSTKRTANASPADAAAAKLKAAMDDIWGTDEAAVHEVLEGLDPALLPQVAERYEKLTSTPLREALDLELEGPDLKRALAALGRTVLAAPTGPAQAPAKTAAAAPVQAPAKAAATARTSAPDVQKNLDALQVTSKDEGVIKRGNAVEFNDIIPSNIARWKPSKVEIYTPLKKAVEARVKAHAAVAKATTEPAKQAAQAKLAAADAQVAAQGEKVKAWMKEHIGSNPGLLQADKAVKVAGDRVAALEKRHAKAKVPKDATQAEMLKQTQKADLDAAKAKLTEAQTHQKTLKDGLLARVAAYTPMVDVQQTRTDVTVGDTTVRMRDGRETAYTNSWSAVDGGAIEGDPVDNIATQLEKSGISEDRQKILASVSAREGTFSKVNTWDTGRVSWGFTQWTLGKDGNGTLADFMRDLKKDDPAQYEKHFGKYGLDIDSKGVVLTRGDGTVLKGLEAAEAIRTDVKLAAVFMAAGADPAMQQAQVHFASEGKISSIRNVQVPVVGKNAEGQPVKAKLQLKDVITSEYGNALMVDLAVNAGSGRRVAVAALEQYVKDKGVDPAKVKEWGPDAQKFVIKALEGASRRERVTFYSESGYSKEPDTFTD</sequence>
<proteinExistence type="predicted"/>
<dbReference type="GO" id="GO:0005544">
    <property type="term" value="F:calcium-dependent phospholipid binding"/>
    <property type="evidence" value="ECO:0007669"/>
    <property type="project" value="InterPro"/>
</dbReference>
<evidence type="ECO:0000313" key="3">
    <source>
        <dbReference type="EMBL" id="RKH46043.1"/>
    </source>
</evidence>
<dbReference type="SUPFAM" id="SSF47874">
    <property type="entry name" value="Annexin"/>
    <property type="match status" value="1"/>
</dbReference>
<protein>
    <submittedName>
        <fullName evidence="3">Uncharacterized protein</fullName>
    </submittedName>
</protein>
<comment type="caution">
    <text evidence="3">The sequence shown here is derived from an EMBL/GenBank/DDBJ whole genome shotgun (WGS) entry which is preliminary data.</text>
</comment>
<dbReference type="InterPro" id="IPR018502">
    <property type="entry name" value="Annexin_repeat"/>
</dbReference>
<reference evidence="4" key="1">
    <citation type="submission" date="2018-09" db="EMBL/GenBank/DDBJ databases">
        <authorList>
            <person name="Livingstone P.G."/>
            <person name="Whitworth D.E."/>
        </authorList>
    </citation>
    <scope>NUCLEOTIDE SEQUENCE [LARGE SCALE GENOMIC DNA]</scope>
    <source>
        <strain evidence="4">CA040B</strain>
    </source>
</reference>
<evidence type="ECO:0000256" key="1">
    <source>
        <dbReference type="ARBA" id="ARBA00022737"/>
    </source>
</evidence>
<dbReference type="EMBL" id="RAWG01000027">
    <property type="protein sequence ID" value="RKH46043.1"/>
    <property type="molecule type" value="Genomic_DNA"/>
</dbReference>
<keyword evidence="1" id="KW-0677">Repeat</keyword>
<name>A0A3A8NPQ6_9BACT</name>